<evidence type="ECO:0000313" key="7">
    <source>
        <dbReference type="EMBL" id="QJR12905.1"/>
    </source>
</evidence>
<sequence length="1011" mass="110214">MAGTGRLAAALILLAWCTAASALSLDSKLRDLRLTTWSPRDGVPTGISTLVQASDGYLWIASTNGLHRFDGLRFEPVEIPRDDRLSSIAIFELFAPSSGGVWIGFSFGGAAFLKDGQATIYTEREGLPPGSVMSFTEDHDGRIWMGGTGGVARLEGSRWLRLGPESGHPNELTDPVMVDSAGTLWSATRKSVRFLPKGETMFREVGAPGDHETGAAGTTALFESRSGAVWWGNGAVVRKVFQNDTPRQRTRSPQRSLLFDRDGAVWVTSEKGEVRRNTRPEGLDPRSANRVESWDSIKPAVAFNIFEDSEGNVWVASERGLLRFSERTVAAVVPPPPVLEAGYAPINAAIVAADRGALWVGGWMFPSFKVQDRPELLPANVGSVSCAIRLDDGSVLLGGPNGFVRFAPGRVDRMKRPEGTGDWDVQAMAKDRAGALWVSIVRNGVFRLKDGAWKAYGGIASLPELTAISMATDAEGRVWFGYTEGRVAVVEGDRARVFAGKDRLPIGNVTAIHARRGRVWAGGDVGLALFDGTRFRAMSSEVEGAFRNITGIIETADGDLWLNAAPGIIHITSAELRLAATEPAHRIRGEIFDAADGVQGTSARIRPLPSAVEGTDGRLWFATGVDIYSLDPTRIHRNLVPPQVSIQALVADGKSYALTEKATLPANPASIRIDYVGISLTMAEKVRYRYKLEGVDKDWQDVRGRQQAFYTNLAPGLHRFHVMASNNDGVWNETGGTLEFRIPPTFFQTGWFIALCVAASGLALWAVIRFRVRQVARQMRTRFNERMAERERIARELHDTLLQGTQGLVYSVQAAANHLPREEPVRAMLEKTIERATAAVSEGRDRIQDLRVPADAGRDLGDALAAVGQELARGLEIDFRTLVEGAPRPLGAATRQEAYQIGREALLNAFRHARAASIEVQLIYEEEGLRVRVRDDGVGVNLDAAQSAGHWGMRGMRERAQKLGAQLDVWSREGAGTGTEIALRVPAAAAYVRRAPRSAWQSIRDLLGAQR</sequence>
<dbReference type="EMBL" id="CP053069">
    <property type="protein sequence ID" value="QJR12905.1"/>
    <property type="molecule type" value="Genomic_DNA"/>
</dbReference>
<dbReference type="GO" id="GO:0046983">
    <property type="term" value="F:protein dimerization activity"/>
    <property type="evidence" value="ECO:0007669"/>
    <property type="project" value="InterPro"/>
</dbReference>
<evidence type="ECO:0000256" key="4">
    <source>
        <dbReference type="SAM" id="Phobius"/>
    </source>
</evidence>
<evidence type="ECO:0000256" key="1">
    <source>
        <dbReference type="ARBA" id="ARBA00022679"/>
    </source>
</evidence>
<feature type="chain" id="PRO_5026942630" description="Histidine kinase/HSP90-like ATPase domain-containing protein" evidence="5">
    <location>
        <begin position="23"/>
        <end position="1011"/>
    </location>
</feature>
<dbReference type="GO" id="GO:0000155">
    <property type="term" value="F:phosphorelay sensor kinase activity"/>
    <property type="evidence" value="ECO:0007669"/>
    <property type="project" value="InterPro"/>
</dbReference>
<accession>A0A6M4H0N4</accession>
<dbReference type="InterPro" id="IPR011123">
    <property type="entry name" value="Y_Y_Y"/>
</dbReference>
<dbReference type="Gene3D" id="3.30.565.10">
    <property type="entry name" value="Histidine kinase-like ATPase, C-terminal domain"/>
    <property type="match status" value="1"/>
</dbReference>
<dbReference type="Gene3D" id="2.60.40.10">
    <property type="entry name" value="Immunoglobulins"/>
    <property type="match status" value="1"/>
</dbReference>
<keyword evidence="4" id="KW-1133">Transmembrane helix</keyword>
<feature type="domain" description="Histidine kinase/HSP90-like ATPase" evidence="6">
    <location>
        <begin position="893"/>
        <end position="989"/>
    </location>
</feature>
<keyword evidence="1" id="KW-0808">Transferase</keyword>
<dbReference type="SMART" id="SM00387">
    <property type="entry name" value="HATPase_c"/>
    <property type="match status" value="1"/>
</dbReference>
<reference evidence="7 8" key="1">
    <citation type="submission" date="2020-04" db="EMBL/GenBank/DDBJ databases">
        <title>Usitatibacter rugosus gen. nov., sp. nov. and Usitatibacter palustris sp. nov., novel members of Usitatibacteraceae fam. nov. within the order Nitrosomonadales isolated from soil.</title>
        <authorList>
            <person name="Huber K.J."/>
            <person name="Neumann-Schaal M."/>
            <person name="Geppert A."/>
            <person name="Luckner M."/>
            <person name="Wanner G."/>
            <person name="Overmann J."/>
        </authorList>
    </citation>
    <scope>NUCLEOTIDE SEQUENCE [LARGE SCALE GENOMIC DNA]</scope>
    <source>
        <strain evidence="7 8">0125_3</strain>
    </source>
</reference>
<keyword evidence="4" id="KW-0812">Transmembrane</keyword>
<dbReference type="InterPro" id="IPR015943">
    <property type="entry name" value="WD40/YVTN_repeat-like_dom_sf"/>
</dbReference>
<dbReference type="InterPro" id="IPR011110">
    <property type="entry name" value="Reg_prop"/>
</dbReference>
<keyword evidence="8" id="KW-1185">Reference proteome</keyword>
<dbReference type="Proteomes" id="UP000501534">
    <property type="component" value="Chromosome"/>
</dbReference>
<dbReference type="CDD" id="cd16917">
    <property type="entry name" value="HATPase_UhpB-NarQ-NarX-like"/>
    <property type="match status" value="1"/>
</dbReference>
<evidence type="ECO:0000256" key="3">
    <source>
        <dbReference type="ARBA" id="ARBA00023012"/>
    </source>
</evidence>
<protein>
    <recommendedName>
        <fullName evidence="6">Histidine kinase/HSP90-like ATPase domain-containing protein</fullName>
    </recommendedName>
</protein>
<feature type="transmembrane region" description="Helical" evidence="4">
    <location>
        <begin position="751"/>
        <end position="772"/>
    </location>
</feature>
<dbReference type="Pfam" id="PF07730">
    <property type="entry name" value="HisKA_3"/>
    <property type="match status" value="1"/>
</dbReference>
<dbReference type="PANTHER" id="PTHR24421:SF62">
    <property type="entry name" value="SENSORY TRANSDUCTION HISTIDINE KINASE"/>
    <property type="match status" value="1"/>
</dbReference>
<organism evidence="7 8">
    <name type="scientific">Usitatibacter rugosus</name>
    <dbReference type="NCBI Taxonomy" id="2732067"/>
    <lineage>
        <taxon>Bacteria</taxon>
        <taxon>Pseudomonadati</taxon>
        <taxon>Pseudomonadota</taxon>
        <taxon>Betaproteobacteria</taxon>
        <taxon>Nitrosomonadales</taxon>
        <taxon>Usitatibacteraceae</taxon>
        <taxon>Usitatibacter</taxon>
    </lineage>
</organism>
<gene>
    <name evidence="7" type="ORF">DSM104443_03999</name>
</gene>
<dbReference type="InterPro" id="IPR036890">
    <property type="entry name" value="HATPase_C_sf"/>
</dbReference>
<dbReference type="InterPro" id="IPR003594">
    <property type="entry name" value="HATPase_dom"/>
</dbReference>
<keyword evidence="2" id="KW-0418">Kinase</keyword>
<keyword evidence="5" id="KW-0732">Signal</keyword>
<dbReference type="Pfam" id="PF07494">
    <property type="entry name" value="Reg_prop"/>
    <property type="match status" value="1"/>
</dbReference>
<evidence type="ECO:0000259" key="6">
    <source>
        <dbReference type="SMART" id="SM00387"/>
    </source>
</evidence>
<dbReference type="Gene3D" id="1.20.5.1930">
    <property type="match status" value="1"/>
</dbReference>
<dbReference type="SUPFAM" id="SSF55874">
    <property type="entry name" value="ATPase domain of HSP90 chaperone/DNA topoisomerase II/histidine kinase"/>
    <property type="match status" value="1"/>
</dbReference>
<evidence type="ECO:0000313" key="8">
    <source>
        <dbReference type="Proteomes" id="UP000501534"/>
    </source>
</evidence>
<evidence type="ECO:0000256" key="2">
    <source>
        <dbReference type="ARBA" id="ARBA00022777"/>
    </source>
</evidence>
<dbReference type="InterPro" id="IPR013783">
    <property type="entry name" value="Ig-like_fold"/>
</dbReference>
<dbReference type="PANTHER" id="PTHR24421">
    <property type="entry name" value="NITRATE/NITRITE SENSOR PROTEIN NARX-RELATED"/>
    <property type="match status" value="1"/>
</dbReference>
<feature type="signal peptide" evidence="5">
    <location>
        <begin position="1"/>
        <end position="22"/>
    </location>
</feature>
<dbReference type="InterPro" id="IPR050482">
    <property type="entry name" value="Sensor_HK_TwoCompSys"/>
</dbReference>
<dbReference type="SUPFAM" id="SSF63829">
    <property type="entry name" value="Calcium-dependent phosphotriesterase"/>
    <property type="match status" value="2"/>
</dbReference>
<evidence type="ECO:0000256" key="5">
    <source>
        <dbReference type="SAM" id="SignalP"/>
    </source>
</evidence>
<dbReference type="RefSeq" id="WP_171095517.1">
    <property type="nucleotide sequence ID" value="NZ_CP053069.1"/>
</dbReference>
<dbReference type="Pfam" id="PF02518">
    <property type="entry name" value="HATPase_c"/>
    <property type="match status" value="1"/>
</dbReference>
<dbReference type="Pfam" id="PF07495">
    <property type="entry name" value="Y_Y_Y"/>
    <property type="match status" value="1"/>
</dbReference>
<keyword evidence="4" id="KW-0472">Membrane</keyword>
<keyword evidence="3" id="KW-0902">Two-component regulatory system</keyword>
<dbReference type="GO" id="GO:0016020">
    <property type="term" value="C:membrane"/>
    <property type="evidence" value="ECO:0007669"/>
    <property type="project" value="InterPro"/>
</dbReference>
<proteinExistence type="predicted"/>
<name>A0A6M4H0N4_9PROT</name>
<dbReference type="AlphaFoldDB" id="A0A6M4H0N4"/>
<dbReference type="Gene3D" id="2.130.10.10">
    <property type="entry name" value="YVTN repeat-like/Quinoprotein amine dehydrogenase"/>
    <property type="match status" value="3"/>
</dbReference>
<dbReference type="KEGG" id="uru:DSM104443_03999"/>
<dbReference type="InterPro" id="IPR011712">
    <property type="entry name" value="Sig_transdc_His_kin_sub3_dim/P"/>
</dbReference>